<keyword evidence="3" id="KW-1185">Reference proteome</keyword>
<dbReference type="EMBL" id="CP093313">
    <property type="protein sequence ID" value="UWZ82830.1"/>
    <property type="molecule type" value="Genomic_DNA"/>
</dbReference>
<evidence type="ECO:0000256" key="1">
    <source>
        <dbReference type="SAM" id="SignalP"/>
    </source>
</evidence>
<protein>
    <submittedName>
        <fullName evidence="2">Uncharacterized protein</fullName>
    </submittedName>
</protein>
<organism evidence="2 3">
    <name type="scientific">Occallatibacter riparius</name>
    <dbReference type="NCBI Taxonomy" id="1002689"/>
    <lineage>
        <taxon>Bacteria</taxon>
        <taxon>Pseudomonadati</taxon>
        <taxon>Acidobacteriota</taxon>
        <taxon>Terriglobia</taxon>
        <taxon>Terriglobales</taxon>
        <taxon>Acidobacteriaceae</taxon>
        <taxon>Occallatibacter</taxon>
    </lineage>
</organism>
<sequence>MRDFAALFLGIFSLSYGVCWAQQAPTHLPDAPDLSISKSANSDYARPTQEERFKSYLRQTYGVKSILEAGAHAGIAQARDHPSEWPQGAEGYADRFGSAMGEHAVRGTTEYLLADLLREDIRHVHCSHPCSVSRFKIAFENTFLARRGDDGHEAFSVARFIGPFSGGIVAVNTWYPAGSTGANIFREAGVSFGLRYIRNLIW</sequence>
<dbReference type="AlphaFoldDB" id="A0A9J7BPH5"/>
<proteinExistence type="predicted"/>
<dbReference type="KEGG" id="orp:MOP44_19950"/>
<gene>
    <name evidence="2" type="ORF">MOP44_19950</name>
</gene>
<evidence type="ECO:0000313" key="2">
    <source>
        <dbReference type="EMBL" id="UWZ82830.1"/>
    </source>
</evidence>
<keyword evidence="1" id="KW-0732">Signal</keyword>
<reference evidence="2" key="1">
    <citation type="submission" date="2021-04" db="EMBL/GenBank/DDBJ databases">
        <title>Phylogenetic analysis of Acidobacteriaceae.</title>
        <authorList>
            <person name="Qiu L."/>
            <person name="Zhang Q."/>
        </authorList>
    </citation>
    <scope>NUCLEOTIDE SEQUENCE</scope>
    <source>
        <strain evidence="2">DSM 25168</strain>
    </source>
</reference>
<evidence type="ECO:0000313" key="3">
    <source>
        <dbReference type="Proteomes" id="UP001059380"/>
    </source>
</evidence>
<dbReference type="RefSeq" id="WP_260792084.1">
    <property type="nucleotide sequence ID" value="NZ_CP093313.1"/>
</dbReference>
<accession>A0A9J7BPH5</accession>
<feature type="signal peptide" evidence="1">
    <location>
        <begin position="1"/>
        <end position="21"/>
    </location>
</feature>
<name>A0A9J7BPH5_9BACT</name>
<dbReference type="Proteomes" id="UP001059380">
    <property type="component" value="Chromosome"/>
</dbReference>
<feature type="chain" id="PRO_5039910664" evidence="1">
    <location>
        <begin position="22"/>
        <end position="202"/>
    </location>
</feature>